<dbReference type="EMBL" id="CP015163">
    <property type="protein sequence ID" value="AXB48027.1"/>
    <property type="molecule type" value="Genomic_DNA"/>
</dbReference>
<dbReference type="Gene3D" id="1.25.40.10">
    <property type="entry name" value="Tetratricopeptide repeat domain"/>
    <property type="match status" value="3"/>
</dbReference>
<protein>
    <recommendedName>
        <fullName evidence="4">Bacterial transcriptional activator domain-containing protein</fullName>
    </recommendedName>
</protein>
<dbReference type="AlphaFoldDB" id="A0A344LJ03"/>
<feature type="region of interest" description="Disordered" evidence="1">
    <location>
        <begin position="1"/>
        <end position="21"/>
    </location>
</feature>
<keyword evidence="3" id="KW-1185">Reference proteome</keyword>
<dbReference type="InterPro" id="IPR011990">
    <property type="entry name" value="TPR-like_helical_dom_sf"/>
</dbReference>
<sequence>MGDHDRVGEPKSPSRPHGRVTGVRGALTAAVVRLGPADRRLLSRLAVFPGLFTTAAVRELTGEDAAAALARLADAALVVRCGTRFRLLRVVREYFADEPVTTTGPVSGADRERLDHLLAQGADPDRLTEALAICARYGDVRNAGVVLDALGDAALETGDYAGAFARHAQSRRLAMRLADPLWTAESLNRLGLLSWLDADFGTARMLCAGADAIAKAQRGTRAKRAWSRALLVRGAVALGRGEHTSAHALLSQSFATADRVSWRDGKAWALGQLGLLALHEGDTAGARHHLRASLRNHHSLNARWRVASQLESLAAVSLADREAEHAVRLLGAAAELRMRTGARVPPVERAARQRLLTAAQDSMPRARYAHLWSTVTADELIREELDERKPPARVVDPPLRVFAFGRAEVFLGTEPLLPADWTFAKPRELLYFLLTETDCTKHRIGRALWPWCTDAQVRNNFHTTLHHLRRALRRPGWVTYSNGRYRFDRAAGCEFDVDRFRNALRDTELAPVKWLATAVEVYRGDFLDGVPGEHWIAERRAALREDYERAVKTLEVLRRRA</sequence>
<organism evidence="2 3">
    <name type="scientific">Amycolatopsis albispora</name>
    <dbReference type="NCBI Taxonomy" id="1804986"/>
    <lineage>
        <taxon>Bacteria</taxon>
        <taxon>Bacillati</taxon>
        <taxon>Actinomycetota</taxon>
        <taxon>Actinomycetes</taxon>
        <taxon>Pseudonocardiales</taxon>
        <taxon>Pseudonocardiaceae</taxon>
        <taxon>Amycolatopsis</taxon>
    </lineage>
</organism>
<evidence type="ECO:0000313" key="3">
    <source>
        <dbReference type="Proteomes" id="UP000250434"/>
    </source>
</evidence>
<dbReference type="SUPFAM" id="SSF48452">
    <property type="entry name" value="TPR-like"/>
    <property type="match status" value="1"/>
</dbReference>
<dbReference type="InterPro" id="IPR036388">
    <property type="entry name" value="WH-like_DNA-bd_sf"/>
</dbReference>
<dbReference type="PANTHER" id="PTHR35807">
    <property type="entry name" value="TRANSCRIPTIONAL REGULATOR REDD-RELATED"/>
    <property type="match status" value="1"/>
</dbReference>
<evidence type="ECO:0000256" key="1">
    <source>
        <dbReference type="SAM" id="MobiDB-lite"/>
    </source>
</evidence>
<dbReference type="KEGG" id="aab:A4R43_40955"/>
<gene>
    <name evidence="2" type="ORF">A4R43_40955</name>
</gene>
<dbReference type="InterPro" id="IPR051677">
    <property type="entry name" value="AfsR-DnrI-RedD_regulator"/>
</dbReference>
<evidence type="ECO:0000313" key="2">
    <source>
        <dbReference type="EMBL" id="AXB48027.1"/>
    </source>
</evidence>
<accession>A0A344LJ03</accession>
<reference evidence="2 3" key="1">
    <citation type="submission" date="2016-04" db="EMBL/GenBank/DDBJ databases">
        <title>Complete genome sequence and analysis of deep-sea sediment isolate, Amycolatopsis sp. WP1.</title>
        <authorList>
            <person name="Wang H."/>
            <person name="Chen S."/>
            <person name="Wu Q."/>
        </authorList>
    </citation>
    <scope>NUCLEOTIDE SEQUENCE [LARGE SCALE GENOMIC DNA]</scope>
    <source>
        <strain evidence="2 3">WP1</strain>
    </source>
</reference>
<dbReference type="OrthoDB" id="134985at2"/>
<dbReference type="PANTHER" id="PTHR35807:SF2">
    <property type="entry name" value="TRANSCRIPTIONAL ACTIVATOR DOMAIN"/>
    <property type="match status" value="1"/>
</dbReference>
<evidence type="ECO:0008006" key="4">
    <source>
        <dbReference type="Google" id="ProtNLM"/>
    </source>
</evidence>
<dbReference type="Gene3D" id="1.10.10.10">
    <property type="entry name" value="Winged helix-like DNA-binding domain superfamily/Winged helix DNA-binding domain"/>
    <property type="match status" value="1"/>
</dbReference>
<name>A0A344LJ03_9PSEU</name>
<dbReference type="Proteomes" id="UP000250434">
    <property type="component" value="Chromosome"/>
</dbReference>
<proteinExistence type="predicted"/>